<evidence type="ECO:0000313" key="7">
    <source>
        <dbReference type="EMBL" id="VDP02850.1"/>
    </source>
</evidence>
<accession>A0A183G2E5</accession>
<keyword evidence="3 6" id="KW-0812">Transmembrane</keyword>
<dbReference type="PANTHER" id="PTHR22945:SF40">
    <property type="entry name" value="SERPENTINE RECEPTOR, CLASS D (DELTA)-RELATED"/>
    <property type="match status" value="1"/>
</dbReference>
<dbReference type="Pfam" id="PF10317">
    <property type="entry name" value="7TM_GPCR_Srd"/>
    <property type="match status" value="1"/>
</dbReference>
<dbReference type="Proteomes" id="UP000050761">
    <property type="component" value="Unassembled WGS sequence"/>
</dbReference>
<reference evidence="7 8" key="1">
    <citation type="submission" date="2018-11" db="EMBL/GenBank/DDBJ databases">
        <authorList>
            <consortium name="Pathogen Informatics"/>
        </authorList>
    </citation>
    <scope>NUCLEOTIDE SEQUENCE [LARGE SCALE GENOMIC DNA]</scope>
</reference>
<dbReference type="EMBL" id="UZAH01028866">
    <property type="protein sequence ID" value="VDP02850.1"/>
    <property type="molecule type" value="Genomic_DNA"/>
</dbReference>
<dbReference type="AlphaFoldDB" id="A0A183G2E5"/>
<dbReference type="OrthoDB" id="5873496at2759"/>
<keyword evidence="5 6" id="KW-0472">Membrane</keyword>
<evidence type="ECO:0000313" key="8">
    <source>
        <dbReference type="Proteomes" id="UP000050761"/>
    </source>
</evidence>
<proteinExistence type="inferred from homology"/>
<feature type="transmembrane region" description="Helical" evidence="6">
    <location>
        <begin position="45"/>
        <end position="68"/>
    </location>
</feature>
<dbReference type="WBParaSite" id="HPBE_0001546101-mRNA-1">
    <property type="protein sequence ID" value="HPBE_0001546101-mRNA-1"/>
    <property type="gene ID" value="HPBE_0001546101"/>
</dbReference>
<name>A0A183G2E5_HELPZ</name>
<organism evidence="8 9">
    <name type="scientific">Heligmosomoides polygyrus</name>
    <name type="common">Parasitic roundworm</name>
    <dbReference type="NCBI Taxonomy" id="6339"/>
    <lineage>
        <taxon>Eukaryota</taxon>
        <taxon>Metazoa</taxon>
        <taxon>Ecdysozoa</taxon>
        <taxon>Nematoda</taxon>
        <taxon>Chromadorea</taxon>
        <taxon>Rhabditida</taxon>
        <taxon>Rhabditina</taxon>
        <taxon>Rhabditomorpha</taxon>
        <taxon>Strongyloidea</taxon>
        <taxon>Heligmosomidae</taxon>
        <taxon>Heligmosomoides</taxon>
    </lineage>
</organism>
<accession>A0A3P8AGE0</accession>
<keyword evidence="8" id="KW-1185">Reference proteome</keyword>
<feature type="transmembrane region" description="Helical" evidence="6">
    <location>
        <begin position="129"/>
        <end position="148"/>
    </location>
</feature>
<evidence type="ECO:0000256" key="6">
    <source>
        <dbReference type="SAM" id="Phobius"/>
    </source>
</evidence>
<keyword evidence="4 6" id="KW-1133">Transmembrane helix</keyword>
<dbReference type="InterPro" id="IPR050920">
    <property type="entry name" value="Nematode_rcpt-like_delta"/>
</dbReference>
<dbReference type="InterPro" id="IPR019421">
    <property type="entry name" value="7TM_GPCR_serpentine_rcpt_Srd"/>
</dbReference>
<evidence type="ECO:0000313" key="9">
    <source>
        <dbReference type="WBParaSite" id="HPBE_0001546101-mRNA-1"/>
    </source>
</evidence>
<gene>
    <name evidence="7" type="ORF">HPBE_LOCUS15460</name>
</gene>
<evidence type="ECO:0000256" key="3">
    <source>
        <dbReference type="ARBA" id="ARBA00022692"/>
    </source>
</evidence>
<dbReference type="PANTHER" id="PTHR22945">
    <property type="entry name" value="SERPENTINE RECEPTOR, CLASS D DELTA"/>
    <property type="match status" value="1"/>
</dbReference>
<evidence type="ECO:0000256" key="1">
    <source>
        <dbReference type="ARBA" id="ARBA00004141"/>
    </source>
</evidence>
<reference evidence="9" key="2">
    <citation type="submission" date="2019-09" db="UniProtKB">
        <authorList>
            <consortium name="WormBaseParasite"/>
        </authorList>
    </citation>
    <scope>IDENTIFICATION</scope>
</reference>
<evidence type="ECO:0000256" key="4">
    <source>
        <dbReference type="ARBA" id="ARBA00022989"/>
    </source>
</evidence>
<protein>
    <submittedName>
        <fullName evidence="9">G_PROTEIN_RECEP_F1_2 domain-containing protein</fullName>
    </submittedName>
</protein>
<feature type="transmembrane region" description="Helical" evidence="6">
    <location>
        <begin position="6"/>
        <end position="33"/>
    </location>
</feature>
<evidence type="ECO:0000256" key="5">
    <source>
        <dbReference type="ARBA" id="ARBA00023136"/>
    </source>
</evidence>
<evidence type="ECO:0000256" key="2">
    <source>
        <dbReference type="ARBA" id="ARBA00009166"/>
    </source>
</evidence>
<sequence length="178" mass="19774">MPAALVVVLLTVHALTATIAFLVNLILLVIIVLNTPKPIRTYSVLIVNYVLTDLFTSMAQAITVPRLITSNHSFVLIFYGACTKVGSSFCFSSFLVEIFGFSHGLNSVLLSIAYRYFSLRYGVPKRKPIIILCLLVCIPSLVPMAILWHKWSDGETIRHLLQVYRPDAYDDSVVVAGK</sequence>
<comment type="similarity">
    <text evidence="2">Belongs to the nematode receptor-like protein srd family.</text>
</comment>
<comment type="subcellular location">
    <subcellularLocation>
        <location evidence="1">Membrane</location>
        <topology evidence="1">Multi-pass membrane protein</topology>
    </subcellularLocation>
</comment>
<dbReference type="GO" id="GO:0016020">
    <property type="term" value="C:membrane"/>
    <property type="evidence" value="ECO:0007669"/>
    <property type="project" value="UniProtKB-SubCell"/>
</dbReference>